<dbReference type="InterPro" id="IPR002509">
    <property type="entry name" value="NODB_dom"/>
</dbReference>
<dbReference type="SUPFAM" id="SSF88713">
    <property type="entry name" value="Glycoside hydrolase/deacetylase"/>
    <property type="match status" value="1"/>
</dbReference>
<feature type="domain" description="NodB homology" evidence="1">
    <location>
        <begin position="34"/>
        <end position="153"/>
    </location>
</feature>
<sequence>MNNTLQILIIILVWNSIQSLAQNNEFTWPDGTKAAVCLTYDDGIDTQLDIAIPDLEIENFRGTFYLEGDNLTQDRIDKWREAARKGHELGNHTIFHPCSRNYNFVWKEFESEDYTVRRMMLELSVMNNILYAIDGEVSRSYAYVCSETKVGGI</sequence>
<accession>X1LYX3</accession>
<dbReference type="GO" id="GO:0005975">
    <property type="term" value="P:carbohydrate metabolic process"/>
    <property type="evidence" value="ECO:0007669"/>
    <property type="project" value="InterPro"/>
</dbReference>
<organism evidence="2">
    <name type="scientific">marine sediment metagenome</name>
    <dbReference type="NCBI Taxonomy" id="412755"/>
    <lineage>
        <taxon>unclassified sequences</taxon>
        <taxon>metagenomes</taxon>
        <taxon>ecological metagenomes</taxon>
    </lineage>
</organism>
<dbReference type="EMBL" id="BARV01010070">
    <property type="protein sequence ID" value="GAI07615.1"/>
    <property type="molecule type" value="Genomic_DNA"/>
</dbReference>
<dbReference type="Gene3D" id="3.20.20.370">
    <property type="entry name" value="Glycoside hydrolase/deacetylase"/>
    <property type="match status" value="1"/>
</dbReference>
<proteinExistence type="predicted"/>
<protein>
    <recommendedName>
        <fullName evidence="1">NodB homology domain-containing protein</fullName>
    </recommendedName>
</protein>
<dbReference type="Pfam" id="PF01522">
    <property type="entry name" value="Polysacc_deac_1"/>
    <property type="match status" value="1"/>
</dbReference>
<reference evidence="2" key="1">
    <citation type="journal article" date="2014" name="Front. Microbiol.">
        <title>High frequency of phylogenetically diverse reductive dehalogenase-homologous genes in deep subseafloor sedimentary metagenomes.</title>
        <authorList>
            <person name="Kawai M."/>
            <person name="Futagami T."/>
            <person name="Toyoda A."/>
            <person name="Takaki Y."/>
            <person name="Nishi S."/>
            <person name="Hori S."/>
            <person name="Arai W."/>
            <person name="Tsubouchi T."/>
            <person name="Morono Y."/>
            <person name="Uchiyama I."/>
            <person name="Ito T."/>
            <person name="Fujiyama A."/>
            <person name="Inagaki F."/>
            <person name="Takami H."/>
        </authorList>
    </citation>
    <scope>NUCLEOTIDE SEQUENCE</scope>
    <source>
        <strain evidence="2">Expedition CK06-06</strain>
    </source>
</reference>
<evidence type="ECO:0000259" key="1">
    <source>
        <dbReference type="PROSITE" id="PS51677"/>
    </source>
</evidence>
<comment type="caution">
    <text evidence="2">The sequence shown here is derived from an EMBL/GenBank/DDBJ whole genome shotgun (WGS) entry which is preliminary data.</text>
</comment>
<evidence type="ECO:0000313" key="2">
    <source>
        <dbReference type="EMBL" id="GAI07615.1"/>
    </source>
</evidence>
<name>X1LYX3_9ZZZZ</name>
<gene>
    <name evidence="2" type="ORF">S06H3_19631</name>
</gene>
<dbReference type="InterPro" id="IPR011330">
    <property type="entry name" value="Glyco_hydro/deAcase_b/a-brl"/>
</dbReference>
<dbReference type="AlphaFoldDB" id="X1LYX3"/>
<dbReference type="GO" id="GO:0016810">
    <property type="term" value="F:hydrolase activity, acting on carbon-nitrogen (but not peptide) bonds"/>
    <property type="evidence" value="ECO:0007669"/>
    <property type="project" value="InterPro"/>
</dbReference>
<dbReference type="PROSITE" id="PS51677">
    <property type="entry name" value="NODB"/>
    <property type="match status" value="1"/>
</dbReference>